<dbReference type="Gene3D" id="1.10.287.610">
    <property type="entry name" value="Helix hairpin bin"/>
    <property type="match status" value="1"/>
</dbReference>
<dbReference type="GO" id="GO:0006281">
    <property type="term" value="P:DNA repair"/>
    <property type="evidence" value="ECO:0007669"/>
    <property type="project" value="UniProtKB-KW"/>
</dbReference>
<dbReference type="CDD" id="cd00114">
    <property type="entry name" value="LIGANc"/>
    <property type="match status" value="1"/>
</dbReference>
<dbReference type="PROSITE" id="PS01056">
    <property type="entry name" value="DNA_LIGASE_N2"/>
    <property type="match status" value="1"/>
</dbReference>
<evidence type="ECO:0000259" key="15">
    <source>
        <dbReference type="PROSITE" id="PS50172"/>
    </source>
</evidence>
<dbReference type="PANTHER" id="PTHR23389">
    <property type="entry name" value="CHROMOSOME TRANSMISSION FIDELITY FACTOR 18"/>
    <property type="match status" value="1"/>
</dbReference>
<dbReference type="SUPFAM" id="SSF47781">
    <property type="entry name" value="RuvA domain 2-like"/>
    <property type="match status" value="1"/>
</dbReference>
<dbReference type="InterPro" id="IPR010994">
    <property type="entry name" value="RuvA_2-like"/>
</dbReference>
<keyword evidence="8 14" id="KW-0862">Zinc</keyword>
<dbReference type="Pfam" id="PF03119">
    <property type="entry name" value="DNA_ligase_ZBD"/>
    <property type="match status" value="1"/>
</dbReference>
<feature type="binding site" evidence="14">
    <location>
        <position position="309"/>
    </location>
    <ligand>
        <name>NAD(+)</name>
        <dbReference type="ChEBI" id="CHEBI:57540"/>
    </ligand>
</feature>
<dbReference type="eggNOG" id="COG0272">
    <property type="taxonomic scope" value="Bacteria"/>
</dbReference>
<feature type="binding site" evidence="14">
    <location>
        <begin position="37"/>
        <end position="41"/>
    </location>
    <ligand>
        <name>NAD(+)</name>
        <dbReference type="ChEBI" id="CHEBI:57540"/>
    </ligand>
</feature>
<dbReference type="PIRSF" id="PIRSF001604">
    <property type="entry name" value="LigA"/>
    <property type="match status" value="1"/>
</dbReference>
<dbReference type="Pfam" id="PF12826">
    <property type="entry name" value="HHH_2"/>
    <property type="match status" value="1"/>
</dbReference>
<dbReference type="InterPro" id="IPR041663">
    <property type="entry name" value="DisA/LigA_HHH"/>
</dbReference>
<keyword evidence="14" id="KW-0464">Manganese</keyword>
<dbReference type="Gene3D" id="6.20.10.30">
    <property type="match status" value="1"/>
</dbReference>
<dbReference type="Pfam" id="PF03120">
    <property type="entry name" value="OB_DNA_ligase"/>
    <property type="match status" value="1"/>
</dbReference>
<dbReference type="InterPro" id="IPR003583">
    <property type="entry name" value="Hlx-hairpin-Hlx_DNA-bd_motif"/>
</dbReference>
<keyword evidence="5 14" id="KW-0235">DNA replication</keyword>
<evidence type="ECO:0000256" key="14">
    <source>
        <dbReference type="HAMAP-Rule" id="MF_01588"/>
    </source>
</evidence>
<dbReference type="FunFam" id="1.10.287.610:FF:000002">
    <property type="entry name" value="DNA ligase"/>
    <property type="match status" value="1"/>
</dbReference>
<dbReference type="NCBIfam" id="TIGR00575">
    <property type="entry name" value="dnlj"/>
    <property type="match status" value="1"/>
</dbReference>
<feature type="binding site" evidence="14">
    <location>
        <position position="333"/>
    </location>
    <ligand>
        <name>NAD(+)</name>
        <dbReference type="ChEBI" id="CHEBI:57540"/>
    </ligand>
</feature>
<dbReference type="GO" id="GO:0003677">
    <property type="term" value="F:DNA binding"/>
    <property type="evidence" value="ECO:0007669"/>
    <property type="project" value="InterPro"/>
</dbReference>
<dbReference type="Gene3D" id="1.10.150.20">
    <property type="entry name" value="5' to 3' exonuclease, C-terminal subdomain"/>
    <property type="match status" value="2"/>
</dbReference>
<dbReference type="SUPFAM" id="SSF56091">
    <property type="entry name" value="DNA ligase/mRNA capping enzyme, catalytic domain"/>
    <property type="match status" value="1"/>
</dbReference>
<gene>
    <name evidence="14 16" type="primary">ligA</name>
    <name evidence="16" type="ordered locus">DMR_23630</name>
</gene>
<dbReference type="Pfam" id="PF00533">
    <property type="entry name" value="BRCT"/>
    <property type="match status" value="1"/>
</dbReference>
<evidence type="ECO:0000256" key="4">
    <source>
        <dbReference type="ARBA" id="ARBA00022598"/>
    </source>
</evidence>
<keyword evidence="17" id="KW-1185">Reference proteome</keyword>
<dbReference type="STRING" id="573370.DMR_23630"/>
<dbReference type="InterPro" id="IPR036420">
    <property type="entry name" value="BRCT_dom_sf"/>
</dbReference>
<keyword evidence="11 14" id="KW-0234">DNA repair</keyword>
<keyword evidence="6 14" id="KW-0479">Metal-binding</keyword>
<evidence type="ECO:0000256" key="8">
    <source>
        <dbReference type="ARBA" id="ARBA00022833"/>
    </source>
</evidence>
<dbReference type="InterPro" id="IPR033136">
    <property type="entry name" value="DNA_ligase_CS"/>
</dbReference>
<dbReference type="PROSITE" id="PS50172">
    <property type="entry name" value="BRCT"/>
    <property type="match status" value="1"/>
</dbReference>
<proteinExistence type="inferred from homology"/>
<evidence type="ECO:0000256" key="11">
    <source>
        <dbReference type="ARBA" id="ARBA00023204"/>
    </source>
</evidence>
<evidence type="ECO:0000256" key="6">
    <source>
        <dbReference type="ARBA" id="ARBA00022723"/>
    </source>
</evidence>
<dbReference type="InterPro" id="IPR001679">
    <property type="entry name" value="DNA_ligase"/>
</dbReference>
<comment type="catalytic activity">
    <reaction evidence="12 14">
        <text>NAD(+) + (deoxyribonucleotide)n-3'-hydroxyl + 5'-phospho-(deoxyribonucleotide)m = (deoxyribonucleotide)n+m + AMP + beta-nicotinamide D-nucleotide.</text>
        <dbReference type="EC" id="6.5.1.2"/>
    </reaction>
</comment>
<evidence type="ECO:0000256" key="1">
    <source>
        <dbReference type="ARBA" id="ARBA00004067"/>
    </source>
</evidence>
<feature type="binding site" evidence="14">
    <location>
        <position position="122"/>
    </location>
    <ligand>
        <name>NAD(+)</name>
        <dbReference type="ChEBI" id="CHEBI:57540"/>
    </ligand>
</feature>
<evidence type="ECO:0000256" key="12">
    <source>
        <dbReference type="ARBA" id="ARBA00034005"/>
    </source>
</evidence>
<evidence type="ECO:0000256" key="7">
    <source>
        <dbReference type="ARBA" id="ARBA00022763"/>
    </source>
</evidence>
<dbReference type="SMART" id="SM00292">
    <property type="entry name" value="BRCT"/>
    <property type="match status" value="1"/>
</dbReference>
<dbReference type="SUPFAM" id="SSF52113">
    <property type="entry name" value="BRCT domain"/>
    <property type="match status" value="1"/>
</dbReference>
<evidence type="ECO:0000256" key="10">
    <source>
        <dbReference type="ARBA" id="ARBA00023027"/>
    </source>
</evidence>
<dbReference type="HAMAP" id="MF_01588">
    <property type="entry name" value="DNA_ligase_A"/>
    <property type="match status" value="1"/>
</dbReference>
<dbReference type="GO" id="GO:0046872">
    <property type="term" value="F:metal ion binding"/>
    <property type="evidence" value="ECO:0007669"/>
    <property type="project" value="UniProtKB-KW"/>
</dbReference>
<name>C4XSN2_SOLM1</name>
<feature type="binding site" evidence="14">
    <location>
        <position position="445"/>
    </location>
    <ligand>
        <name>Zn(2+)</name>
        <dbReference type="ChEBI" id="CHEBI:29105"/>
    </ligand>
</feature>
<dbReference type="EC" id="6.5.1.2" evidence="2 14"/>
<dbReference type="SMART" id="SM00278">
    <property type="entry name" value="HhH1"/>
    <property type="match status" value="3"/>
</dbReference>
<comment type="function">
    <text evidence="1 14">DNA ligase that catalyzes the formation of phosphodiester linkages between 5'-phosphoryl and 3'-hydroxyl groups in double-stranded DNA using NAD as a coenzyme and as the energy source for the reaction. It is essential for DNA replication and repair of damaged DNA.</text>
</comment>
<protein>
    <recommendedName>
        <fullName evidence="3 14">DNA ligase</fullName>
        <ecNumber evidence="2 14">6.5.1.2</ecNumber>
    </recommendedName>
    <alternativeName>
        <fullName evidence="14">Polydeoxyribonucleotide synthase [NAD(+)]</fullName>
    </alternativeName>
</protein>
<dbReference type="FunFam" id="2.40.50.140:FF:000012">
    <property type="entry name" value="DNA ligase"/>
    <property type="match status" value="1"/>
</dbReference>
<comment type="cofactor">
    <cofactor evidence="14">
        <name>Mg(2+)</name>
        <dbReference type="ChEBI" id="CHEBI:18420"/>
    </cofactor>
    <cofactor evidence="14">
        <name>Mn(2+)</name>
        <dbReference type="ChEBI" id="CHEBI:29035"/>
    </cofactor>
</comment>
<feature type="binding site" evidence="14">
    <location>
        <position position="450"/>
    </location>
    <ligand>
        <name>Zn(2+)</name>
        <dbReference type="ChEBI" id="CHEBI:29105"/>
    </ligand>
</feature>
<evidence type="ECO:0000256" key="9">
    <source>
        <dbReference type="ARBA" id="ARBA00022842"/>
    </source>
</evidence>
<dbReference type="HOGENOM" id="CLU_007764_2_1_7"/>
<dbReference type="Pfam" id="PF01653">
    <property type="entry name" value="DNA_ligase_aden"/>
    <property type="match status" value="1"/>
</dbReference>
<dbReference type="NCBIfam" id="NF005932">
    <property type="entry name" value="PRK07956.1"/>
    <property type="match status" value="1"/>
</dbReference>
<feature type="domain" description="BRCT" evidence="15">
    <location>
        <begin position="612"/>
        <end position="682"/>
    </location>
</feature>
<dbReference type="Gene3D" id="3.30.470.30">
    <property type="entry name" value="DNA ligase/mRNA capping enzyme"/>
    <property type="match status" value="1"/>
</dbReference>
<dbReference type="GO" id="GO:0005829">
    <property type="term" value="C:cytosol"/>
    <property type="evidence" value="ECO:0007669"/>
    <property type="project" value="TreeGrafter"/>
</dbReference>
<dbReference type="GO" id="GO:0003911">
    <property type="term" value="F:DNA ligase (NAD+) activity"/>
    <property type="evidence" value="ECO:0007669"/>
    <property type="project" value="UniProtKB-UniRule"/>
</dbReference>
<reference evidence="16 17" key="1">
    <citation type="journal article" date="2009" name="Genome Res.">
        <title>Whole genome sequence of Desulfovibrio magneticus strain RS-1 revealed common gene clusters in magnetotactic bacteria.</title>
        <authorList>
            <person name="Nakazawa H."/>
            <person name="Arakaki A."/>
            <person name="Narita-Yamada S."/>
            <person name="Yashiro I."/>
            <person name="Jinno K."/>
            <person name="Aoki N."/>
            <person name="Tsuruyama A."/>
            <person name="Okamura Y."/>
            <person name="Tanikawa S."/>
            <person name="Fujita N."/>
            <person name="Takeyama H."/>
            <person name="Matsunaga T."/>
        </authorList>
    </citation>
    <scope>NUCLEOTIDE SEQUENCE [LARGE SCALE GENOMIC DNA]</scope>
    <source>
        <strain evidence="17">ATCC 700980 / DSM 13731 / RS-1</strain>
    </source>
</reference>
<organism evidence="16 17">
    <name type="scientific">Solidesulfovibrio magneticus (strain ATCC 700980 / DSM 13731 / RS-1)</name>
    <name type="common">Desulfovibrio magneticus</name>
    <dbReference type="NCBI Taxonomy" id="573370"/>
    <lineage>
        <taxon>Bacteria</taxon>
        <taxon>Pseudomonadati</taxon>
        <taxon>Thermodesulfobacteriota</taxon>
        <taxon>Desulfovibrionia</taxon>
        <taxon>Desulfovibrionales</taxon>
        <taxon>Desulfovibrionaceae</taxon>
        <taxon>Solidesulfovibrio</taxon>
    </lineage>
</organism>
<dbReference type="Gene3D" id="2.40.50.140">
    <property type="entry name" value="Nucleic acid-binding proteins"/>
    <property type="match status" value="1"/>
</dbReference>
<evidence type="ECO:0000256" key="3">
    <source>
        <dbReference type="ARBA" id="ARBA00013308"/>
    </source>
</evidence>
<keyword evidence="10 14" id="KW-0520">NAD</keyword>
<dbReference type="InterPro" id="IPR013839">
    <property type="entry name" value="DNAligase_adenylation"/>
</dbReference>
<feature type="binding site" evidence="14">
    <location>
        <position position="430"/>
    </location>
    <ligand>
        <name>Zn(2+)</name>
        <dbReference type="ChEBI" id="CHEBI:29105"/>
    </ligand>
</feature>
<dbReference type="GO" id="GO:0006260">
    <property type="term" value="P:DNA replication"/>
    <property type="evidence" value="ECO:0007669"/>
    <property type="project" value="UniProtKB-KW"/>
</dbReference>
<dbReference type="SMART" id="SM00532">
    <property type="entry name" value="LIGANc"/>
    <property type="match status" value="1"/>
</dbReference>
<keyword evidence="9 14" id="KW-0460">Magnesium</keyword>
<dbReference type="InterPro" id="IPR004150">
    <property type="entry name" value="NAD_DNA_ligase_OB"/>
</dbReference>
<dbReference type="KEGG" id="dma:DMR_23630"/>
<dbReference type="InterPro" id="IPR012340">
    <property type="entry name" value="NA-bd_OB-fold"/>
</dbReference>
<dbReference type="InterPro" id="IPR001357">
    <property type="entry name" value="BRCT_dom"/>
</dbReference>
<feature type="active site" description="N6-AMP-lysine intermediate" evidence="14">
    <location>
        <position position="124"/>
    </location>
</feature>
<evidence type="ECO:0000256" key="5">
    <source>
        <dbReference type="ARBA" id="ARBA00022705"/>
    </source>
</evidence>
<accession>C4XSN2</accession>
<feature type="binding site" evidence="14">
    <location>
        <position position="145"/>
    </location>
    <ligand>
        <name>NAD(+)</name>
        <dbReference type="ChEBI" id="CHEBI:57540"/>
    </ligand>
</feature>
<dbReference type="EMBL" id="AP010904">
    <property type="protein sequence ID" value="BAH75854.1"/>
    <property type="molecule type" value="Genomic_DNA"/>
</dbReference>
<sequence length="704" mass="75936">MIAVSTIDPAARLRELRDLIHEYDYRYYVLDDPTVEDAAYDALYRELKALEEAHPELADPNSPTRRVGGAVLEGFASKPHRRRMYSLDNAMAEDEWRDFVTRAANKLERDGVAFDAPAFWVDPKFDGLALEIIYENGVYAGALTRGDGEVGEDVTENVRTVRNVPLDLRPHAARAGLPVPRLLEVRGEVVMTRQDFYELNERQREQGGKVFANPRNAAAGSVRQLDSRISATRPLTFFTYAVGSQDWGDGLAGPGWATHSAVMAGLKALGLPVAGQGKVVTADEVYPYFEAMGRQRQELPFEIDGVVVKVDSLALQEALGFTDRAPRFAVALKFPAHEAETVLKHIDVQVGRTGVLTPVAILEPVSLAGVTVARATLHNEDEIKAKDLRPGDTVVVRRAGDVIPEVVRVVEDKRPAEAEPYDFPHVCPSCGSDAVRGEGEAAWRCVNLACPAMLRRGISYFVSKSGLDIEGLGAKWVAALIDKGMVKSPADLFDLTEADLLPLERMAEKSAANFVAAVAAAKQSASLVKLIAALGIRQVGTRTARTLAGHFHDLDALGAASLEELTALPDIGPEVAGSIREFFANEANRELLERFKGIGLWPVGEAKPETPAVQTALTGKRFLFTGALPDLTREAAQKLVEAAGGVVVGSVSKKLDYLVAGADPGSKLAKAQALGITILSPEAFAALLGGLTRETATRKSLLDV</sequence>
<evidence type="ECO:0000313" key="16">
    <source>
        <dbReference type="EMBL" id="BAH75854.1"/>
    </source>
</evidence>
<feature type="binding site" evidence="14">
    <location>
        <begin position="86"/>
        <end position="87"/>
    </location>
    <ligand>
        <name>NAD(+)</name>
        <dbReference type="ChEBI" id="CHEBI:57540"/>
    </ligand>
</feature>
<feature type="binding site" evidence="14">
    <location>
        <position position="427"/>
    </location>
    <ligand>
        <name>Zn(2+)</name>
        <dbReference type="ChEBI" id="CHEBI:29105"/>
    </ligand>
</feature>
<dbReference type="CDD" id="cd17748">
    <property type="entry name" value="BRCT_DNA_ligase_like"/>
    <property type="match status" value="1"/>
</dbReference>
<feature type="binding site" evidence="14">
    <location>
        <position position="188"/>
    </location>
    <ligand>
        <name>NAD(+)</name>
        <dbReference type="ChEBI" id="CHEBI:57540"/>
    </ligand>
</feature>
<evidence type="ECO:0000256" key="13">
    <source>
        <dbReference type="ARBA" id="ARBA00060881"/>
    </source>
</evidence>
<dbReference type="AlphaFoldDB" id="C4XSN2"/>
<evidence type="ECO:0000256" key="2">
    <source>
        <dbReference type="ARBA" id="ARBA00012722"/>
    </source>
</evidence>
<keyword evidence="7 14" id="KW-0227">DNA damage</keyword>
<dbReference type="InterPro" id="IPR004149">
    <property type="entry name" value="Znf_DNAligase_C4"/>
</dbReference>
<dbReference type="SUPFAM" id="SSF50249">
    <property type="entry name" value="Nucleic acid-binding proteins"/>
    <property type="match status" value="1"/>
</dbReference>
<keyword evidence="4 14" id="KW-0436">Ligase</keyword>
<dbReference type="InterPro" id="IPR013840">
    <property type="entry name" value="DNAligase_N"/>
</dbReference>
<evidence type="ECO:0000313" key="17">
    <source>
        <dbReference type="Proteomes" id="UP000009071"/>
    </source>
</evidence>
<dbReference type="Proteomes" id="UP000009071">
    <property type="component" value="Chromosome"/>
</dbReference>
<dbReference type="FunFam" id="1.10.150.20:FF:000007">
    <property type="entry name" value="DNA ligase"/>
    <property type="match status" value="1"/>
</dbReference>
<dbReference type="PANTHER" id="PTHR23389:SF9">
    <property type="entry name" value="DNA LIGASE"/>
    <property type="match status" value="1"/>
</dbReference>
<dbReference type="FunFam" id="1.10.150.20:FF:000006">
    <property type="entry name" value="DNA ligase"/>
    <property type="match status" value="1"/>
</dbReference>
<comment type="similarity">
    <text evidence="13 14">Belongs to the NAD-dependent DNA ligase family. LigA subfamily.</text>
</comment>
<dbReference type="Gene3D" id="3.40.50.10190">
    <property type="entry name" value="BRCT domain"/>
    <property type="match status" value="1"/>
</dbReference>